<keyword evidence="3" id="KW-1185">Reference proteome</keyword>
<evidence type="ECO:0000313" key="3">
    <source>
        <dbReference type="Proteomes" id="UP001066276"/>
    </source>
</evidence>
<dbReference type="AlphaFoldDB" id="A0AAV7S3Y3"/>
<protein>
    <submittedName>
        <fullName evidence="2">Uncharacterized protein</fullName>
    </submittedName>
</protein>
<gene>
    <name evidence="2" type="ORF">NDU88_012009</name>
</gene>
<feature type="region of interest" description="Disordered" evidence="1">
    <location>
        <begin position="1"/>
        <end position="20"/>
    </location>
</feature>
<evidence type="ECO:0000256" key="1">
    <source>
        <dbReference type="SAM" id="MobiDB-lite"/>
    </source>
</evidence>
<proteinExistence type="predicted"/>
<feature type="compositionally biased region" description="Basic and acidic residues" evidence="1">
    <location>
        <begin position="1"/>
        <end position="10"/>
    </location>
</feature>
<comment type="caution">
    <text evidence="2">The sequence shown here is derived from an EMBL/GenBank/DDBJ whole genome shotgun (WGS) entry which is preliminary data.</text>
</comment>
<name>A0AAV7S3Y3_PLEWA</name>
<organism evidence="2 3">
    <name type="scientific">Pleurodeles waltl</name>
    <name type="common">Iberian ribbed newt</name>
    <dbReference type="NCBI Taxonomy" id="8319"/>
    <lineage>
        <taxon>Eukaryota</taxon>
        <taxon>Metazoa</taxon>
        <taxon>Chordata</taxon>
        <taxon>Craniata</taxon>
        <taxon>Vertebrata</taxon>
        <taxon>Euteleostomi</taxon>
        <taxon>Amphibia</taxon>
        <taxon>Batrachia</taxon>
        <taxon>Caudata</taxon>
        <taxon>Salamandroidea</taxon>
        <taxon>Salamandridae</taxon>
        <taxon>Pleurodelinae</taxon>
        <taxon>Pleurodeles</taxon>
    </lineage>
</organism>
<evidence type="ECO:0000313" key="2">
    <source>
        <dbReference type="EMBL" id="KAJ1159342.1"/>
    </source>
</evidence>
<dbReference type="Proteomes" id="UP001066276">
    <property type="component" value="Chromosome 5"/>
</dbReference>
<sequence>MKVDRREGTRTDPGTNGDAKHLKVETRGCRVEIAWLCCLQRPSNSCGEAHERRLLYRFTVWALRSRKMSSDKLRGRIGALGAGCCQ</sequence>
<reference evidence="2" key="1">
    <citation type="journal article" date="2022" name="bioRxiv">
        <title>Sequencing and chromosome-scale assembly of the giantPleurodeles waltlgenome.</title>
        <authorList>
            <person name="Brown T."/>
            <person name="Elewa A."/>
            <person name="Iarovenko S."/>
            <person name="Subramanian E."/>
            <person name="Araus A.J."/>
            <person name="Petzold A."/>
            <person name="Susuki M."/>
            <person name="Suzuki K.-i.T."/>
            <person name="Hayashi T."/>
            <person name="Toyoda A."/>
            <person name="Oliveira C."/>
            <person name="Osipova E."/>
            <person name="Leigh N.D."/>
            <person name="Simon A."/>
            <person name="Yun M.H."/>
        </authorList>
    </citation>
    <scope>NUCLEOTIDE SEQUENCE</scope>
    <source>
        <strain evidence="2">20211129_DDA</strain>
        <tissue evidence="2">Liver</tissue>
    </source>
</reference>
<dbReference type="EMBL" id="JANPWB010000009">
    <property type="protein sequence ID" value="KAJ1159342.1"/>
    <property type="molecule type" value="Genomic_DNA"/>
</dbReference>
<accession>A0AAV7S3Y3</accession>